<evidence type="ECO:0000313" key="2">
    <source>
        <dbReference type="Proteomes" id="UP000304912"/>
    </source>
</evidence>
<protein>
    <submittedName>
        <fullName evidence="1">Uncharacterized protein</fullName>
    </submittedName>
</protein>
<dbReference type="Proteomes" id="UP000304912">
    <property type="component" value="Chromosome"/>
</dbReference>
<dbReference type="KEGG" id="salk:FBQ74_03755"/>
<reference evidence="1 2" key="1">
    <citation type="submission" date="2019-04" db="EMBL/GenBank/DDBJ databases">
        <title>Salinimonas iocasae sp. nov., a halophilic bacterium isolated from the outer tube casing of tubeworms in Okinawa Trough.</title>
        <authorList>
            <person name="Zhang H."/>
            <person name="Wang H."/>
            <person name="Li C."/>
        </authorList>
    </citation>
    <scope>NUCLEOTIDE SEQUENCE [LARGE SCALE GENOMIC DNA]</scope>
    <source>
        <strain evidence="1 2">KX18D6</strain>
    </source>
</reference>
<keyword evidence="2" id="KW-1185">Reference proteome</keyword>
<name>A0A5B7YDG6_9ALTE</name>
<dbReference type="AlphaFoldDB" id="A0A5B7YDG6"/>
<gene>
    <name evidence="1" type="ORF">FBQ74_03755</name>
</gene>
<dbReference type="EMBL" id="CP039852">
    <property type="protein sequence ID" value="QCZ92639.1"/>
    <property type="molecule type" value="Genomic_DNA"/>
</dbReference>
<evidence type="ECO:0000313" key="1">
    <source>
        <dbReference type="EMBL" id="QCZ92639.1"/>
    </source>
</evidence>
<accession>A0A5B7YDG6</accession>
<dbReference type="RefSeq" id="WP_139755389.1">
    <property type="nucleotide sequence ID" value="NZ_CP039852.1"/>
</dbReference>
<proteinExistence type="predicted"/>
<sequence>MNEIDQLAENDEELKNLCDINSVDYSYQNEDKSLLLERINSIDENAEKERKILYCVAMFRLYEILGFESLKSLLPNSDNKCTTHG</sequence>
<organism evidence="1 2">
    <name type="scientific">Salinimonas iocasae</name>
    <dbReference type="NCBI Taxonomy" id="2572577"/>
    <lineage>
        <taxon>Bacteria</taxon>
        <taxon>Pseudomonadati</taxon>
        <taxon>Pseudomonadota</taxon>
        <taxon>Gammaproteobacteria</taxon>
        <taxon>Alteromonadales</taxon>
        <taxon>Alteromonadaceae</taxon>
        <taxon>Alteromonas/Salinimonas group</taxon>
        <taxon>Salinimonas</taxon>
    </lineage>
</organism>